<organism evidence="2 3">
    <name type="scientific">Stylonychia lemnae</name>
    <name type="common">Ciliate</name>
    <dbReference type="NCBI Taxonomy" id="5949"/>
    <lineage>
        <taxon>Eukaryota</taxon>
        <taxon>Sar</taxon>
        <taxon>Alveolata</taxon>
        <taxon>Ciliophora</taxon>
        <taxon>Intramacronucleata</taxon>
        <taxon>Spirotrichea</taxon>
        <taxon>Stichotrichia</taxon>
        <taxon>Sporadotrichida</taxon>
        <taxon>Oxytrichidae</taxon>
        <taxon>Stylonychinae</taxon>
        <taxon>Stylonychia</taxon>
    </lineage>
</organism>
<feature type="compositionally biased region" description="Basic and acidic residues" evidence="1">
    <location>
        <begin position="15"/>
        <end position="30"/>
    </location>
</feature>
<feature type="region of interest" description="Disordered" evidence="1">
    <location>
        <begin position="1"/>
        <end position="98"/>
    </location>
</feature>
<dbReference type="AlphaFoldDB" id="A0A077ZYP0"/>
<feature type="region of interest" description="Disordered" evidence="1">
    <location>
        <begin position="141"/>
        <end position="183"/>
    </location>
</feature>
<accession>A0A077ZYP0</accession>
<evidence type="ECO:0000313" key="2">
    <source>
        <dbReference type="EMBL" id="CDW74727.1"/>
    </source>
</evidence>
<dbReference type="InterPro" id="IPR015915">
    <property type="entry name" value="Kelch-typ_b-propeller"/>
</dbReference>
<dbReference type="InParanoid" id="A0A077ZYP0"/>
<dbReference type="EMBL" id="CCKQ01003595">
    <property type="protein sequence ID" value="CDW74727.1"/>
    <property type="molecule type" value="Genomic_DNA"/>
</dbReference>
<dbReference type="OrthoDB" id="326237at2759"/>
<feature type="compositionally biased region" description="Basic and acidic residues" evidence="1">
    <location>
        <begin position="52"/>
        <end position="62"/>
    </location>
</feature>
<evidence type="ECO:0008006" key="4">
    <source>
        <dbReference type="Google" id="ProtNLM"/>
    </source>
</evidence>
<dbReference type="Gene3D" id="2.120.10.80">
    <property type="entry name" value="Kelch-type beta propeller"/>
    <property type="match status" value="1"/>
</dbReference>
<sequence length="515" mass="61017">MQKNFISSAQSNNDSGKESSVENKQAKNDRNNINQRKLPKFDTSKHSKTSLGKRDREEEKQKNKNQKPKSMNKNEKEQNNKLLSFPERQRDFGTFSNNEFSSIEMGDISDLGSVMKNFSKQGKVKKESNLEIISISSMCESASKKNRRELKQKQKEQKGKPQKRSNTTLKKRDDQDSSQEELLPITEQEMRMGLFHMKQKKLKFIHLNRNMPAYLKQEEFFQESQNIQKINNLLSILNIELENEKTGQMELRHIMFGLKNRKFNQVYEFQRDENNEILIYENPKGKYLNFSAMVVYQNQLIITGGSGDISDQPQEQTYRYFLQIDPENDQVHMDRDENFPPLNIKRSDHNAFVYRHYLFIIFGSQEDIEYLDLNEAEPAFRVLKFENQYNLMRPMIFIHKDINERERIYIFGGSALRKNKVNKLYELEIKFQMQGNDLNNLEEPSAAALIEHNFDEGSYGSSQFYQNLPNQYYYEDQKIWMFLDDQGQLYSFDLENKKHKAIDVKLIKKQSENRD</sequence>
<dbReference type="SUPFAM" id="SSF117281">
    <property type="entry name" value="Kelch motif"/>
    <property type="match status" value="1"/>
</dbReference>
<evidence type="ECO:0000256" key="1">
    <source>
        <dbReference type="SAM" id="MobiDB-lite"/>
    </source>
</evidence>
<evidence type="ECO:0000313" key="3">
    <source>
        <dbReference type="Proteomes" id="UP000039865"/>
    </source>
</evidence>
<feature type="compositionally biased region" description="Basic and acidic residues" evidence="1">
    <location>
        <begin position="149"/>
        <end position="159"/>
    </location>
</feature>
<reference evidence="2 3" key="1">
    <citation type="submission" date="2014-06" db="EMBL/GenBank/DDBJ databases">
        <authorList>
            <person name="Swart Estienne"/>
        </authorList>
    </citation>
    <scope>NUCLEOTIDE SEQUENCE [LARGE SCALE GENOMIC DNA]</scope>
    <source>
        <strain evidence="2 3">130c</strain>
    </source>
</reference>
<proteinExistence type="predicted"/>
<dbReference type="Proteomes" id="UP000039865">
    <property type="component" value="Unassembled WGS sequence"/>
</dbReference>
<protein>
    <recommendedName>
        <fullName evidence="4">Kelch motif family protein</fullName>
    </recommendedName>
</protein>
<feature type="compositionally biased region" description="Polar residues" evidence="1">
    <location>
        <begin position="1"/>
        <end position="14"/>
    </location>
</feature>
<name>A0A077ZYP0_STYLE</name>
<keyword evidence="3" id="KW-1185">Reference proteome</keyword>
<gene>
    <name evidence="2" type="primary">Contig1189.g1285</name>
    <name evidence="2" type="ORF">STYLEM_3709</name>
</gene>